<sequence>MHHALQTWSTKSENQASFGRAPFETQLAQGTLIDGWLEGFPA</sequence>
<keyword evidence="3" id="KW-1185">Reference proteome</keyword>
<reference evidence="2 3" key="1">
    <citation type="submission" date="2016-10" db="EMBL/GenBank/DDBJ databases">
        <authorList>
            <person name="de Groot N.N."/>
        </authorList>
    </citation>
    <scope>NUCLEOTIDE SEQUENCE [LARGE SCALE GENOMIC DNA]</scope>
    <source>
        <strain evidence="2 3">DSM 44149</strain>
    </source>
</reference>
<evidence type="ECO:0000313" key="3">
    <source>
        <dbReference type="Proteomes" id="UP000183376"/>
    </source>
</evidence>
<accession>A0A1G9SDZ1</accession>
<name>A0A1G9SDZ1_ALLAB</name>
<evidence type="ECO:0000313" key="2">
    <source>
        <dbReference type="EMBL" id="SDM33015.1"/>
    </source>
</evidence>
<feature type="region of interest" description="Disordered" evidence="1">
    <location>
        <begin position="1"/>
        <end position="21"/>
    </location>
</feature>
<dbReference type="RefSeq" id="WP_269459634.1">
    <property type="nucleotide sequence ID" value="NZ_JOEF01000024.1"/>
</dbReference>
<protein>
    <submittedName>
        <fullName evidence="2">Uncharacterized protein</fullName>
    </submittedName>
</protein>
<proteinExistence type="predicted"/>
<gene>
    <name evidence="2" type="ORF">SAMN04489726_1058</name>
</gene>
<feature type="compositionally biased region" description="Polar residues" evidence="1">
    <location>
        <begin position="1"/>
        <end position="17"/>
    </location>
</feature>
<organism evidence="2 3">
    <name type="scientific">Allokutzneria albata</name>
    <name type="common">Kibdelosporangium albatum</name>
    <dbReference type="NCBI Taxonomy" id="211114"/>
    <lineage>
        <taxon>Bacteria</taxon>
        <taxon>Bacillati</taxon>
        <taxon>Actinomycetota</taxon>
        <taxon>Actinomycetes</taxon>
        <taxon>Pseudonocardiales</taxon>
        <taxon>Pseudonocardiaceae</taxon>
        <taxon>Allokutzneria</taxon>
    </lineage>
</organism>
<dbReference type="AlphaFoldDB" id="A0A1G9SDZ1"/>
<evidence type="ECO:0000256" key="1">
    <source>
        <dbReference type="SAM" id="MobiDB-lite"/>
    </source>
</evidence>
<dbReference type="EMBL" id="LT629701">
    <property type="protein sequence ID" value="SDM33015.1"/>
    <property type="molecule type" value="Genomic_DNA"/>
</dbReference>
<dbReference type="Proteomes" id="UP000183376">
    <property type="component" value="Chromosome I"/>
</dbReference>